<dbReference type="RefSeq" id="WP_200554399.1">
    <property type="nucleotide sequence ID" value="NZ_JAEPES010000001.1"/>
</dbReference>
<dbReference type="InterPro" id="IPR029063">
    <property type="entry name" value="SAM-dependent_MTases_sf"/>
</dbReference>
<dbReference type="GO" id="GO:0008168">
    <property type="term" value="F:methyltransferase activity"/>
    <property type="evidence" value="ECO:0007669"/>
    <property type="project" value="UniProtKB-KW"/>
</dbReference>
<protein>
    <submittedName>
        <fullName evidence="2">Methyltransferase domain-containing protein</fullName>
    </submittedName>
</protein>
<proteinExistence type="predicted"/>
<dbReference type="CDD" id="cd02440">
    <property type="entry name" value="AdoMet_MTases"/>
    <property type="match status" value="1"/>
</dbReference>
<comment type="caution">
    <text evidence="2">The sequence shown here is derived from an EMBL/GenBank/DDBJ whole genome shotgun (WGS) entry which is preliminary data.</text>
</comment>
<gene>
    <name evidence="2" type="ORF">IV501_00120</name>
</gene>
<dbReference type="SUPFAM" id="SSF53335">
    <property type="entry name" value="S-adenosyl-L-methionine-dependent methyltransferases"/>
    <property type="match status" value="1"/>
</dbReference>
<sequence>MTTREPADVAATRTAYDIVASDYAELLRDELDRKVLDRAMLAAFADLVPAGHVADVGCGPGRVTAHLAGLGLSVEGVDLSPGMISVARQEHPSLSFSVGSMEALDFAAGSLAGIVAWYSIIHTPGERLPALFAEFARVLAPGGLLLLAFQVGDEPRHISRGYGHDVSMDAYRLPVARIETLLTDAGFGPRARLVREPVAEERTPQAFLIAERPA</sequence>
<keyword evidence="2" id="KW-0489">Methyltransferase</keyword>
<dbReference type="InterPro" id="IPR041698">
    <property type="entry name" value="Methyltransf_25"/>
</dbReference>
<accession>A0A934SG35</accession>
<keyword evidence="2" id="KW-0808">Transferase</keyword>
<evidence type="ECO:0000313" key="2">
    <source>
        <dbReference type="EMBL" id="MBK4346027.1"/>
    </source>
</evidence>
<evidence type="ECO:0000259" key="1">
    <source>
        <dbReference type="Pfam" id="PF13649"/>
    </source>
</evidence>
<dbReference type="GO" id="GO:0032259">
    <property type="term" value="P:methylation"/>
    <property type="evidence" value="ECO:0007669"/>
    <property type="project" value="UniProtKB-KW"/>
</dbReference>
<organism evidence="2 3">
    <name type="scientific">Lacisediminihabitans changchengi</name>
    <dbReference type="NCBI Taxonomy" id="2787634"/>
    <lineage>
        <taxon>Bacteria</taxon>
        <taxon>Bacillati</taxon>
        <taxon>Actinomycetota</taxon>
        <taxon>Actinomycetes</taxon>
        <taxon>Micrococcales</taxon>
        <taxon>Microbacteriaceae</taxon>
        <taxon>Lacisediminihabitans</taxon>
    </lineage>
</organism>
<name>A0A934SG35_9MICO</name>
<dbReference type="Gene3D" id="3.40.50.150">
    <property type="entry name" value="Vaccinia Virus protein VP39"/>
    <property type="match status" value="1"/>
</dbReference>
<feature type="domain" description="Methyltransferase" evidence="1">
    <location>
        <begin position="53"/>
        <end position="143"/>
    </location>
</feature>
<dbReference type="AlphaFoldDB" id="A0A934SG35"/>
<evidence type="ECO:0000313" key="3">
    <source>
        <dbReference type="Proteomes" id="UP000636458"/>
    </source>
</evidence>
<dbReference type="Pfam" id="PF13649">
    <property type="entry name" value="Methyltransf_25"/>
    <property type="match status" value="1"/>
</dbReference>
<dbReference type="Proteomes" id="UP000636458">
    <property type="component" value="Unassembled WGS sequence"/>
</dbReference>
<dbReference type="PANTHER" id="PTHR42912">
    <property type="entry name" value="METHYLTRANSFERASE"/>
    <property type="match status" value="1"/>
</dbReference>
<dbReference type="InterPro" id="IPR050508">
    <property type="entry name" value="Methyltransf_Superfamily"/>
</dbReference>
<reference evidence="2" key="1">
    <citation type="submission" date="2021-01" db="EMBL/GenBank/DDBJ databases">
        <title>Lacisediminihabitans sp. nov. strain G11-30, isolated from Antarctic Soil.</title>
        <authorList>
            <person name="Li J."/>
        </authorList>
    </citation>
    <scope>NUCLEOTIDE SEQUENCE</scope>
    <source>
        <strain evidence="2">G11-30</strain>
    </source>
</reference>
<keyword evidence="3" id="KW-1185">Reference proteome</keyword>
<dbReference type="EMBL" id="JAEPES010000001">
    <property type="protein sequence ID" value="MBK4346027.1"/>
    <property type="molecule type" value="Genomic_DNA"/>
</dbReference>